<sequence length="119" mass="13469">LATNSWRTIGNNDGYYANDKFSSAFLNGAVHWFASKTGEESSANVVMLFDFDSEKFGEIMLPIESLALIVCSISNLRLIEGCYIWVMREYGMVESWTKQYSIVPEERIVRPLGIVNNSD</sequence>
<accession>A0A067DED8</accession>
<proteinExistence type="predicted"/>
<dbReference type="InterPro" id="IPR006527">
    <property type="entry name" value="F-box-assoc_dom_typ1"/>
</dbReference>
<feature type="non-terminal residue" evidence="2">
    <location>
        <position position="119"/>
    </location>
</feature>
<dbReference type="Proteomes" id="UP000027120">
    <property type="component" value="Unassembled WGS sequence"/>
</dbReference>
<organism evidence="2 3">
    <name type="scientific">Citrus sinensis</name>
    <name type="common">Sweet orange</name>
    <name type="synonym">Citrus aurantium var. sinensis</name>
    <dbReference type="NCBI Taxonomy" id="2711"/>
    <lineage>
        <taxon>Eukaryota</taxon>
        <taxon>Viridiplantae</taxon>
        <taxon>Streptophyta</taxon>
        <taxon>Embryophyta</taxon>
        <taxon>Tracheophyta</taxon>
        <taxon>Spermatophyta</taxon>
        <taxon>Magnoliopsida</taxon>
        <taxon>eudicotyledons</taxon>
        <taxon>Gunneridae</taxon>
        <taxon>Pentapetalae</taxon>
        <taxon>rosids</taxon>
        <taxon>malvids</taxon>
        <taxon>Sapindales</taxon>
        <taxon>Rutaceae</taxon>
        <taxon>Aurantioideae</taxon>
        <taxon>Citrus</taxon>
    </lineage>
</organism>
<dbReference type="InterPro" id="IPR017451">
    <property type="entry name" value="F-box-assoc_interact_dom"/>
</dbReference>
<evidence type="ECO:0000313" key="3">
    <source>
        <dbReference type="Proteomes" id="UP000027120"/>
    </source>
</evidence>
<feature type="non-terminal residue" evidence="2">
    <location>
        <position position="1"/>
    </location>
</feature>
<name>A0A067DED8_CITSI</name>
<dbReference type="EMBL" id="KK792267">
    <property type="protein sequence ID" value="KDO37006.1"/>
    <property type="molecule type" value="Genomic_DNA"/>
</dbReference>
<dbReference type="AlphaFoldDB" id="A0A067DED8"/>
<dbReference type="Pfam" id="PF07734">
    <property type="entry name" value="FBA_1"/>
    <property type="match status" value="1"/>
</dbReference>
<keyword evidence="3" id="KW-1185">Reference proteome</keyword>
<evidence type="ECO:0000259" key="1">
    <source>
        <dbReference type="Pfam" id="PF07734"/>
    </source>
</evidence>
<reference evidence="2 3" key="1">
    <citation type="submission" date="2014-04" db="EMBL/GenBank/DDBJ databases">
        <authorList>
            <consortium name="International Citrus Genome Consortium"/>
            <person name="Gmitter F."/>
            <person name="Chen C."/>
            <person name="Farmerie W."/>
            <person name="Harkins T."/>
            <person name="Desany B."/>
            <person name="Mohiuddin M."/>
            <person name="Kodira C."/>
            <person name="Borodovsky M."/>
            <person name="Lomsadze A."/>
            <person name="Burns P."/>
            <person name="Jenkins J."/>
            <person name="Prochnik S."/>
            <person name="Shu S."/>
            <person name="Chapman J."/>
            <person name="Pitluck S."/>
            <person name="Schmutz J."/>
            <person name="Rokhsar D."/>
        </authorList>
    </citation>
    <scope>NUCLEOTIDE SEQUENCE</scope>
</reference>
<feature type="domain" description="F-box associated beta-propeller type 1" evidence="1">
    <location>
        <begin position="2"/>
        <end position="101"/>
    </location>
</feature>
<dbReference type="NCBIfam" id="TIGR01640">
    <property type="entry name" value="F_box_assoc_1"/>
    <property type="match status" value="1"/>
</dbReference>
<protein>
    <recommendedName>
        <fullName evidence="1">F-box associated beta-propeller type 1 domain-containing protein</fullName>
    </recommendedName>
</protein>
<evidence type="ECO:0000313" key="2">
    <source>
        <dbReference type="EMBL" id="KDO37006.1"/>
    </source>
</evidence>
<gene>
    <name evidence="2" type="ORF">CISIN_1g046566mg</name>
</gene>